<protein>
    <recommendedName>
        <fullName evidence="2">DUF4614 domain-containing protein</fullName>
    </recommendedName>
</protein>
<accession>A0A067RBH5</accession>
<evidence type="ECO:0000256" key="1">
    <source>
        <dbReference type="SAM" id="MobiDB-lite"/>
    </source>
</evidence>
<evidence type="ECO:0000313" key="3">
    <source>
        <dbReference type="EMBL" id="KDR21097.1"/>
    </source>
</evidence>
<feature type="region of interest" description="Disordered" evidence="1">
    <location>
        <begin position="34"/>
        <end position="113"/>
    </location>
</feature>
<dbReference type="InParanoid" id="A0A067RBH5"/>
<evidence type="ECO:0000259" key="2">
    <source>
        <dbReference type="Pfam" id="PF15391"/>
    </source>
</evidence>
<dbReference type="InterPro" id="IPR027884">
    <property type="entry name" value="DUF4614"/>
</dbReference>
<dbReference type="AlphaFoldDB" id="A0A067RBH5"/>
<dbReference type="Proteomes" id="UP000027135">
    <property type="component" value="Unassembled WGS sequence"/>
</dbReference>
<name>A0A067RBH5_ZOONE</name>
<sequence length="254" mass="28879">MSINDLSVRTNSSYGEMMNKVSSHSEIKRTVKQVLSKKQNVSNEQVSISGRSLSKELMSNESKQESTDNRDVLSSSMKLESEDRTVSSAHGETSSRSPSDFEKSVTYRSNSNKTDMKPLSDIKYCSTGIQTDSNVVHHCVCGLRESSFSHPIFPANTGRSHNIQETTPVYGYYSRAMEFQGKTFPVDLTLIKVLKQQIELTRHFMNSQQRMYEAYCAAVENISADYKPVTLEDTRQYIRSHLKYRGTPREELNK</sequence>
<keyword evidence="4" id="KW-1185">Reference proteome</keyword>
<feature type="compositionally biased region" description="Polar residues" evidence="1">
    <location>
        <begin position="36"/>
        <end position="61"/>
    </location>
</feature>
<feature type="compositionally biased region" description="Basic and acidic residues" evidence="1">
    <location>
        <begin position="62"/>
        <end position="71"/>
    </location>
</feature>
<proteinExistence type="predicted"/>
<dbReference type="Pfam" id="PF15391">
    <property type="entry name" value="DUF4614"/>
    <property type="match status" value="1"/>
</dbReference>
<dbReference type="EMBL" id="KK852572">
    <property type="protein sequence ID" value="KDR21097.1"/>
    <property type="molecule type" value="Genomic_DNA"/>
</dbReference>
<gene>
    <name evidence="3" type="ORF">L798_03695</name>
</gene>
<reference evidence="3 4" key="1">
    <citation type="journal article" date="2014" name="Nat. Commun.">
        <title>Molecular traces of alternative social organization in a termite genome.</title>
        <authorList>
            <person name="Terrapon N."/>
            <person name="Li C."/>
            <person name="Robertson H.M."/>
            <person name="Ji L."/>
            <person name="Meng X."/>
            <person name="Booth W."/>
            <person name="Chen Z."/>
            <person name="Childers C.P."/>
            <person name="Glastad K.M."/>
            <person name="Gokhale K."/>
            <person name="Gowin J."/>
            <person name="Gronenberg W."/>
            <person name="Hermansen R.A."/>
            <person name="Hu H."/>
            <person name="Hunt B.G."/>
            <person name="Huylmans A.K."/>
            <person name="Khalil S.M."/>
            <person name="Mitchell R.D."/>
            <person name="Munoz-Torres M.C."/>
            <person name="Mustard J.A."/>
            <person name="Pan H."/>
            <person name="Reese J.T."/>
            <person name="Scharf M.E."/>
            <person name="Sun F."/>
            <person name="Vogel H."/>
            <person name="Xiao J."/>
            <person name="Yang W."/>
            <person name="Yang Z."/>
            <person name="Yang Z."/>
            <person name="Zhou J."/>
            <person name="Zhu J."/>
            <person name="Brent C.S."/>
            <person name="Elsik C.G."/>
            <person name="Goodisman M.A."/>
            <person name="Liberles D.A."/>
            <person name="Roe R.M."/>
            <person name="Vargo E.L."/>
            <person name="Vilcinskas A."/>
            <person name="Wang J."/>
            <person name="Bornberg-Bauer E."/>
            <person name="Korb J."/>
            <person name="Zhang G."/>
            <person name="Liebig J."/>
        </authorList>
    </citation>
    <scope>NUCLEOTIDE SEQUENCE [LARGE SCALE GENOMIC DNA]</scope>
    <source>
        <tissue evidence="3">Whole organism</tissue>
    </source>
</reference>
<evidence type="ECO:0000313" key="4">
    <source>
        <dbReference type="Proteomes" id="UP000027135"/>
    </source>
</evidence>
<feature type="compositionally biased region" description="Polar residues" evidence="1">
    <location>
        <begin position="86"/>
        <end position="98"/>
    </location>
</feature>
<organism evidence="3 4">
    <name type="scientific">Zootermopsis nevadensis</name>
    <name type="common">Dampwood termite</name>
    <dbReference type="NCBI Taxonomy" id="136037"/>
    <lineage>
        <taxon>Eukaryota</taxon>
        <taxon>Metazoa</taxon>
        <taxon>Ecdysozoa</taxon>
        <taxon>Arthropoda</taxon>
        <taxon>Hexapoda</taxon>
        <taxon>Insecta</taxon>
        <taxon>Pterygota</taxon>
        <taxon>Neoptera</taxon>
        <taxon>Polyneoptera</taxon>
        <taxon>Dictyoptera</taxon>
        <taxon>Blattodea</taxon>
        <taxon>Blattoidea</taxon>
        <taxon>Termitoidae</taxon>
        <taxon>Termopsidae</taxon>
        <taxon>Zootermopsis</taxon>
    </lineage>
</organism>
<feature type="domain" description="DUF4614" evidence="2">
    <location>
        <begin position="62"/>
        <end position="241"/>
    </location>
</feature>